<keyword evidence="2" id="KW-1185">Reference proteome</keyword>
<gene>
    <name evidence="1" type="ORF">ANN_22250</name>
</gene>
<dbReference type="SUPFAM" id="SSF141571">
    <property type="entry name" value="Pentapeptide repeat-like"/>
    <property type="match status" value="1"/>
</dbReference>
<comment type="caution">
    <text evidence="1">The sequence shown here is derived from an EMBL/GenBank/DDBJ whole genome shotgun (WGS) entry which is preliminary data.</text>
</comment>
<accession>A0ABQ8S8K1</accession>
<organism evidence="1 2">
    <name type="scientific">Periplaneta americana</name>
    <name type="common">American cockroach</name>
    <name type="synonym">Blatta americana</name>
    <dbReference type="NCBI Taxonomy" id="6978"/>
    <lineage>
        <taxon>Eukaryota</taxon>
        <taxon>Metazoa</taxon>
        <taxon>Ecdysozoa</taxon>
        <taxon>Arthropoda</taxon>
        <taxon>Hexapoda</taxon>
        <taxon>Insecta</taxon>
        <taxon>Pterygota</taxon>
        <taxon>Neoptera</taxon>
        <taxon>Polyneoptera</taxon>
        <taxon>Dictyoptera</taxon>
        <taxon>Blattodea</taxon>
        <taxon>Blattoidea</taxon>
        <taxon>Blattidae</taxon>
        <taxon>Blattinae</taxon>
        <taxon>Periplaneta</taxon>
    </lineage>
</organism>
<evidence type="ECO:0008006" key="3">
    <source>
        <dbReference type="Google" id="ProtNLM"/>
    </source>
</evidence>
<evidence type="ECO:0000313" key="1">
    <source>
        <dbReference type="EMBL" id="KAJ4430042.1"/>
    </source>
</evidence>
<reference evidence="1 2" key="1">
    <citation type="journal article" date="2022" name="Allergy">
        <title>Genome assembly and annotation of Periplaneta americana reveal a comprehensive cockroach allergen profile.</title>
        <authorList>
            <person name="Wang L."/>
            <person name="Xiong Q."/>
            <person name="Saelim N."/>
            <person name="Wang L."/>
            <person name="Nong W."/>
            <person name="Wan A.T."/>
            <person name="Shi M."/>
            <person name="Liu X."/>
            <person name="Cao Q."/>
            <person name="Hui J.H.L."/>
            <person name="Sookrung N."/>
            <person name="Leung T.F."/>
            <person name="Tungtrongchitr A."/>
            <person name="Tsui S.K.W."/>
        </authorList>
    </citation>
    <scope>NUCLEOTIDE SEQUENCE [LARGE SCALE GENOMIC DNA]</scope>
    <source>
        <strain evidence="1">PWHHKU_190912</strain>
    </source>
</reference>
<dbReference type="EMBL" id="JAJSOF020000033">
    <property type="protein sequence ID" value="KAJ4430042.1"/>
    <property type="molecule type" value="Genomic_DNA"/>
</dbReference>
<protein>
    <recommendedName>
        <fullName evidence="3">Pentapeptide repeat-containing protein</fullName>
    </recommendedName>
</protein>
<dbReference type="Proteomes" id="UP001148838">
    <property type="component" value="Unassembled WGS sequence"/>
</dbReference>
<sequence>MAGLCEGGNEPSGSLKAICVQPMTTQLTGVQPITSQFCIVIKPQVSIILGYAIERELAKSHGGWKSNTVAEEDALDVKPVDWTGLHLTGLNWKGRDLAGLNWKGLDLTELNLKGLDLTGLNWKGRDLAGLNWKGLDLTELEGPGLDWTGRARCENTYLV</sequence>
<proteinExistence type="predicted"/>
<evidence type="ECO:0000313" key="2">
    <source>
        <dbReference type="Proteomes" id="UP001148838"/>
    </source>
</evidence>
<dbReference type="Gene3D" id="2.160.20.80">
    <property type="entry name" value="E3 ubiquitin-protein ligase SopA"/>
    <property type="match status" value="1"/>
</dbReference>
<name>A0ABQ8S8K1_PERAM</name>